<dbReference type="InterPro" id="IPR001223">
    <property type="entry name" value="Glyco_hydro18_cat"/>
</dbReference>
<dbReference type="SUPFAM" id="SSF51445">
    <property type="entry name" value="(Trans)glycosidases"/>
    <property type="match status" value="2"/>
</dbReference>
<feature type="domain" description="GH18" evidence="9">
    <location>
        <begin position="1"/>
        <end position="337"/>
    </location>
</feature>
<dbReference type="GeneID" id="100368386"/>
<dbReference type="Gene3D" id="3.10.50.10">
    <property type="match status" value="2"/>
</dbReference>
<evidence type="ECO:0000256" key="7">
    <source>
        <dbReference type="SAM" id="MobiDB-lite"/>
    </source>
</evidence>
<dbReference type="RefSeq" id="XP_006823336.1">
    <property type="nucleotide sequence ID" value="XM_006823273.1"/>
</dbReference>
<evidence type="ECO:0000256" key="4">
    <source>
        <dbReference type="ARBA" id="ARBA00023157"/>
    </source>
</evidence>
<evidence type="ECO:0000256" key="5">
    <source>
        <dbReference type="ARBA" id="ARBA00023295"/>
    </source>
</evidence>
<evidence type="ECO:0000313" key="11">
    <source>
        <dbReference type="RefSeq" id="XP_006823336.1"/>
    </source>
</evidence>
<comment type="similarity">
    <text evidence="1">Belongs to the glycosyl hydrolase 18 family. Chitinase class II subfamily.</text>
</comment>
<dbReference type="PANTHER" id="PTHR11177:SF317">
    <property type="entry name" value="CHITINASE 12-RELATED"/>
    <property type="match status" value="1"/>
</dbReference>
<dbReference type="InterPro" id="IPR002557">
    <property type="entry name" value="Chitin-bd_dom"/>
</dbReference>
<evidence type="ECO:0000313" key="10">
    <source>
        <dbReference type="Proteomes" id="UP000694865"/>
    </source>
</evidence>
<dbReference type="PROSITE" id="PS50940">
    <property type="entry name" value="CHIT_BIND_II"/>
    <property type="match status" value="3"/>
</dbReference>
<dbReference type="SUPFAM" id="SSF54556">
    <property type="entry name" value="Chitinase insertion domain"/>
    <property type="match status" value="2"/>
</dbReference>
<feature type="domain" description="Chitin-binding type-2" evidence="8">
    <location>
        <begin position="421"/>
        <end position="478"/>
    </location>
</feature>
<keyword evidence="2" id="KW-0147">Chitin-binding</keyword>
<keyword evidence="5 6" id="KW-0326">Glycosidase</keyword>
<dbReference type="InterPro" id="IPR017853">
    <property type="entry name" value="GH"/>
</dbReference>
<feature type="region of interest" description="Disordered" evidence="7">
    <location>
        <begin position="356"/>
        <end position="421"/>
    </location>
</feature>
<feature type="compositionally biased region" description="Polar residues" evidence="7">
    <location>
        <begin position="879"/>
        <end position="888"/>
    </location>
</feature>
<name>A0ABM0MTJ5_SACKO</name>
<dbReference type="Proteomes" id="UP000694865">
    <property type="component" value="Unplaced"/>
</dbReference>
<evidence type="ECO:0000256" key="2">
    <source>
        <dbReference type="ARBA" id="ARBA00022669"/>
    </source>
</evidence>
<keyword evidence="4" id="KW-1015">Disulfide bond</keyword>
<dbReference type="PROSITE" id="PS01095">
    <property type="entry name" value="GH18_1"/>
    <property type="match status" value="2"/>
</dbReference>
<dbReference type="InterPro" id="IPR050314">
    <property type="entry name" value="Glycosyl_Hydrlase_18"/>
</dbReference>
<proteinExistence type="inferred from homology"/>
<dbReference type="SMART" id="SM00636">
    <property type="entry name" value="Glyco_18"/>
    <property type="match status" value="2"/>
</dbReference>
<evidence type="ECO:0000259" key="9">
    <source>
        <dbReference type="PROSITE" id="PS51910"/>
    </source>
</evidence>
<dbReference type="Pfam" id="PF00704">
    <property type="entry name" value="Glyco_hydro_18"/>
    <property type="match status" value="2"/>
</dbReference>
<organism evidence="10 11">
    <name type="scientific">Saccoglossus kowalevskii</name>
    <name type="common">Acorn worm</name>
    <dbReference type="NCBI Taxonomy" id="10224"/>
    <lineage>
        <taxon>Eukaryota</taxon>
        <taxon>Metazoa</taxon>
        <taxon>Hemichordata</taxon>
        <taxon>Enteropneusta</taxon>
        <taxon>Harrimaniidae</taxon>
        <taxon>Saccoglossus</taxon>
    </lineage>
</organism>
<dbReference type="InterPro" id="IPR029070">
    <property type="entry name" value="Chitinase_insertion_sf"/>
</dbReference>
<dbReference type="CDD" id="cd02872">
    <property type="entry name" value="GH18_chitolectin_chitotriosidase"/>
    <property type="match status" value="2"/>
</dbReference>
<gene>
    <name evidence="11" type="primary">LOC100368386</name>
</gene>
<dbReference type="SMART" id="SM00494">
    <property type="entry name" value="ChtBD2"/>
    <property type="match status" value="3"/>
</dbReference>
<protein>
    <submittedName>
        <fullName evidence="11">Probable chitinase 3-like</fullName>
    </submittedName>
</protein>
<feature type="domain" description="Chitin-binding type-2" evidence="8">
    <location>
        <begin position="918"/>
        <end position="974"/>
    </location>
</feature>
<dbReference type="Gene3D" id="2.170.140.10">
    <property type="entry name" value="Chitin binding domain"/>
    <property type="match status" value="1"/>
</dbReference>
<dbReference type="InterPro" id="IPR011583">
    <property type="entry name" value="Chitinase_II/V-like_cat"/>
</dbReference>
<dbReference type="SUPFAM" id="SSF57625">
    <property type="entry name" value="Invertebrate chitin-binding proteins"/>
    <property type="match status" value="3"/>
</dbReference>
<feature type="region of interest" description="Disordered" evidence="7">
    <location>
        <begin position="879"/>
        <end position="898"/>
    </location>
</feature>
<dbReference type="PROSITE" id="PS51910">
    <property type="entry name" value="GH18_2"/>
    <property type="match status" value="2"/>
</dbReference>
<sequence length="1040" mass="114613">MNTDHEIIAYEWNDESTDWSKGMWEKVNDLKQINPDLRTLIALGGWNFGTAKFSAMVSTPANRQHFISSTISFLRAHNFDGFDVDWEYPAARGSPPEDKHRFTLLLQEFRNAIESEIIPVGKEKLLLTAAVAAGEETVSGGYEINEISQVLDWIGVMSYDLNGAWDTTTGHNSPLHAQNGATGTDATLNVEWAVNNWLNGGCPKEKLIVGMPTYGRHFKLSSSNTGMGAPASGPGTAGPYTGEAGFLAYYEICQLVENGATRYWDTEQSVPYAVNGNEWIGYDDLVSFSAKLNWIKQEQLAGTMVWAMDLDDFNGICNQGSATSPLLNHIKDELVTIDVVTDKSTTTFEEFVQTTAATTTREPTTTASHTTTREPTTTASHTTTREPTTTASHTTTREPTTTASRTTTLVTTQKPATEPNEIDCATSPSGLYRNPNDCNKYIQCANGYRYDRNCGPGTVFNPQCTCCDWAYNVDGCNYANGNFKRVCYYSNWAQYRPGIGSFKPEDIDPHLCTHIVYAFANMNTDHEIIAYEWNDESTDWSKVNDLKQTNPDLRTLIALGGWSFGSSQFSAMVSTRTNRQHFISTTISFLRNNNFDGFDVDWEYPGTRGSPPEDKHRFTLLLQEFRHAIESETIPAGKEKLLLTAAVAAGEETVAGGYEINEISQVLDWIGVMSYDLHGAWDTTTGHNSPLHAQYGATGTEATLNVEWAVKNWLNGGCPKEKLLVGMPTYGRHFKLSSSNTGMGAPVSGAGSAGPYTGEAGFLAYYEICQLAEDGATRYWDTEQSVPYAVNGNEWIGYDDLVSYSAKLNWIKQEKLAGTMVWAIDLDDFNANCHQGSAKYPLLNHIKDELVTDRPVTEKPVTTTEETELPHQDTVTAYTTTRQSTTIAEHTATRKPTTTTKHVTTYVVTKEQGNSDNEVDCSQLPSGLHSHPSDCSLFISCVNGKAYVMSCLPGTVFNPAGYCDWPDNVLGCSESPPETGETGETDCATSPSGLYRNPNDCNKYIQCANGYRYDRNCGPGTVFNPQCTCCDWAYNVDGCN</sequence>
<feature type="domain" description="GH18" evidence="9">
    <location>
        <begin position="483"/>
        <end position="853"/>
    </location>
</feature>
<evidence type="ECO:0000256" key="6">
    <source>
        <dbReference type="RuleBase" id="RU000489"/>
    </source>
</evidence>
<dbReference type="Gene3D" id="3.20.20.80">
    <property type="entry name" value="Glycosidases"/>
    <property type="match status" value="4"/>
</dbReference>
<feature type="compositionally biased region" description="Low complexity" evidence="7">
    <location>
        <begin position="356"/>
        <end position="408"/>
    </location>
</feature>
<dbReference type="Pfam" id="PF01607">
    <property type="entry name" value="CBM_14"/>
    <property type="match status" value="3"/>
</dbReference>
<dbReference type="InterPro" id="IPR001579">
    <property type="entry name" value="Glyco_hydro_18_chit_AS"/>
</dbReference>
<keyword evidence="10" id="KW-1185">Reference proteome</keyword>
<evidence type="ECO:0000256" key="1">
    <source>
        <dbReference type="ARBA" id="ARBA00009121"/>
    </source>
</evidence>
<evidence type="ECO:0000259" key="8">
    <source>
        <dbReference type="PROSITE" id="PS50940"/>
    </source>
</evidence>
<feature type="domain" description="Chitin-binding type-2" evidence="8">
    <location>
        <begin position="984"/>
        <end position="1040"/>
    </location>
</feature>
<reference evidence="11" key="1">
    <citation type="submission" date="2025-08" db="UniProtKB">
        <authorList>
            <consortium name="RefSeq"/>
        </authorList>
    </citation>
    <scope>IDENTIFICATION</scope>
    <source>
        <tissue evidence="11">Testes</tissue>
    </source>
</reference>
<dbReference type="InterPro" id="IPR036508">
    <property type="entry name" value="Chitin-bd_dom_sf"/>
</dbReference>
<keyword evidence="3 6" id="KW-0378">Hydrolase</keyword>
<accession>A0ABM0MTJ5</accession>
<dbReference type="PANTHER" id="PTHR11177">
    <property type="entry name" value="CHITINASE"/>
    <property type="match status" value="1"/>
</dbReference>
<evidence type="ECO:0000256" key="3">
    <source>
        <dbReference type="ARBA" id="ARBA00022801"/>
    </source>
</evidence>